<comment type="caution">
    <text evidence="5">The sequence shown here is derived from an EMBL/GenBank/DDBJ whole genome shotgun (WGS) entry which is preliminary data.</text>
</comment>
<organism evidence="5 6">
    <name type="scientific">Meganyctiphanes norvegica</name>
    <name type="common">Northern krill</name>
    <name type="synonym">Thysanopoda norvegica</name>
    <dbReference type="NCBI Taxonomy" id="48144"/>
    <lineage>
        <taxon>Eukaryota</taxon>
        <taxon>Metazoa</taxon>
        <taxon>Ecdysozoa</taxon>
        <taxon>Arthropoda</taxon>
        <taxon>Crustacea</taxon>
        <taxon>Multicrustacea</taxon>
        <taxon>Malacostraca</taxon>
        <taxon>Eumalacostraca</taxon>
        <taxon>Eucarida</taxon>
        <taxon>Euphausiacea</taxon>
        <taxon>Euphausiidae</taxon>
        <taxon>Meganyctiphanes</taxon>
    </lineage>
</organism>
<dbReference type="InterPro" id="IPR020837">
    <property type="entry name" value="Fibrinogen_CS"/>
</dbReference>
<dbReference type="SMART" id="SM00186">
    <property type="entry name" value="FBG"/>
    <property type="match status" value="1"/>
</dbReference>
<evidence type="ECO:0000313" key="6">
    <source>
        <dbReference type="Proteomes" id="UP001497623"/>
    </source>
</evidence>
<reference evidence="5 6" key="1">
    <citation type="submission" date="2024-05" db="EMBL/GenBank/DDBJ databases">
        <authorList>
            <person name="Wallberg A."/>
        </authorList>
    </citation>
    <scope>NUCLEOTIDE SEQUENCE [LARGE SCALE GENOMIC DNA]</scope>
</reference>
<feature type="chain" id="PRO_5043696573" description="Fibrinogen C-terminal domain-containing protein" evidence="3">
    <location>
        <begin position="20"/>
        <end position="586"/>
    </location>
</feature>
<evidence type="ECO:0000256" key="2">
    <source>
        <dbReference type="SAM" id="Coils"/>
    </source>
</evidence>
<proteinExistence type="predicted"/>
<keyword evidence="2" id="KW-0175">Coiled coil</keyword>
<dbReference type="Pfam" id="PF00147">
    <property type="entry name" value="Fibrinogen_C"/>
    <property type="match status" value="1"/>
</dbReference>
<dbReference type="CDD" id="cd00087">
    <property type="entry name" value="FReD"/>
    <property type="match status" value="1"/>
</dbReference>
<evidence type="ECO:0000313" key="5">
    <source>
        <dbReference type="EMBL" id="CAL4122896.1"/>
    </source>
</evidence>
<dbReference type="PROSITE" id="PS51406">
    <property type="entry name" value="FIBRINOGEN_C_2"/>
    <property type="match status" value="1"/>
</dbReference>
<feature type="signal peptide" evidence="3">
    <location>
        <begin position="1"/>
        <end position="19"/>
    </location>
</feature>
<keyword evidence="1" id="KW-1015">Disulfide bond</keyword>
<dbReference type="AlphaFoldDB" id="A0AAV2RHN9"/>
<dbReference type="InterPro" id="IPR014716">
    <property type="entry name" value="Fibrinogen_a/b/g_C_1"/>
</dbReference>
<dbReference type="InterPro" id="IPR050373">
    <property type="entry name" value="Fibrinogen_C-term_domain"/>
</dbReference>
<dbReference type="Gene3D" id="1.20.5.300">
    <property type="match status" value="1"/>
</dbReference>
<dbReference type="PANTHER" id="PTHR19143">
    <property type="entry name" value="FIBRINOGEN/TENASCIN/ANGIOPOEITIN"/>
    <property type="match status" value="1"/>
</dbReference>
<dbReference type="GO" id="GO:0005615">
    <property type="term" value="C:extracellular space"/>
    <property type="evidence" value="ECO:0007669"/>
    <property type="project" value="TreeGrafter"/>
</dbReference>
<sequence>MKTMLILLFSALLVTSGYAENVNEQIQNFKSELFDVLSELSGKIDTKVDTIKSEMIDLKLQFGSKIDNIQSDMINMKLLLGRNDINEKISLLPTQIIRMAINMGTSISESVGHEVKDIEKKITLAETKMEQRLMTHFEDMNSTMKSLETKLIELSENISISEEQEKLNMMNSFINISEGFTGMKNIIHNVTTIQQENIIGSIEANVENIVMNFRSVNNSIETGIENMGNNLKKVNEEIISVNNKIESGIDNITNNISSVENACSSFNPKITSINESIIHLNDEWTNIFNNVSDGIKDINSEIGSTSYKLESGILSIIENISSVENTCKVINPKMTSINKSIISINEDLTLLHNNISDGIIAINSDIKLQSNLSNGEMADINSNLSGMDLRLSMTLENIKDGVDDLLHPWTIIQKRRDVEPREDFNRPWADYVQGFGKFEDGEYWEGLEKMHKMTSDSKQELYITLQDWEGNKRWAKYSTFYVGPPEDNYRLKITGYTGDSGDAMARHNGQAFSTYDRDNDASSSRNCAEKYKGGWWWSSCGHARLNGLPNRGTDTPDYHGIIWKQWKDYDYSLKSVTMKIRPSAAP</sequence>
<dbReference type="EMBL" id="CAXKWB010020947">
    <property type="protein sequence ID" value="CAL4122896.1"/>
    <property type="molecule type" value="Genomic_DNA"/>
</dbReference>
<dbReference type="InterPro" id="IPR002181">
    <property type="entry name" value="Fibrinogen_a/b/g_C_dom"/>
</dbReference>
<gene>
    <name evidence="5" type="ORF">MNOR_LOCUS23605</name>
</gene>
<dbReference type="Proteomes" id="UP001497623">
    <property type="component" value="Unassembled WGS sequence"/>
</dbReference>
<evidence type="ECO:0000259" key="4">
    <source>
        <dbReference type="PROSITE" id="PS51406"/>
    </source>
</evidence>
<name>A0AAV2RHN9_MEGNR</name>
<evidence type="ECO:0000256" key="1">
    <source>
        <dbReference type="ARBA" id="ARBA00023157"/>
    </source>
</evidence>
<keyword evidence="3" id="KW-0732">Signal</keyword>
<dbReference type="InterPro" id="IPR036056">
    <property type="entry name" value="Fibrinogen-like_C"/>
</dbReference>
<keyword evidence="6" id="KW-1185">Reference proteome</keyword>
<dbReference type="SUPFAM" id="SSF56496">
    <property type="entry name" value="Fibrinogen C-terminal domain-like"/>
    <property type="match status" value="1"/>
</dbReference>
<dbReference type="Gene3D" id="3.90.215.10">
    <property type="entry name" value="Gamma Fibrinogen, chain A, domain 1"/>
    <property type="match status" value="1"/>
</dbReference>
<accession>A0AAV2RHN9</accession>
<evidence type="ECO:0000256" key="3">
    <source>
        <dbReference type="SAM" id="SignalP"/>
    </source>
</evidence>
<feature type="coiled-coil region" evidence="2">
    <location>
        <begin position="137"/>
        <end position="164"/>
    </location>
</feature>
<feature type="domain" description="Fibrinogen C-terminal" evidence="4">
    <location>
        <begin position="354"/>
        <end position="584"/>
    </location>
</feature>
<protein>
    <recommendedName>
        <fullName evidence="4">Fibrinogen C-terminal domain-containing protein</fullName>
    </recommendedName>
</protein>
<dbReference type="PROSITE" id="PS00514">
    <property type="entry name" value="FIBRINOGEN_C_1"/>
    <property type="match status" value="1"/>
</dbReference>